<reference evidence="5 6" key="1">
    <citation type="submission" date="2018-03" db="EMBL/GenBank/DDBJ databases">
        <title>Comparative analysis of microorganisms from saline springs in Andes Mountain Range, Colombia.</title>
        <authorList>
            <person name="Rubin E."/>
        </authorList>
    </citation>
    <scope>NUCLEOTIDE SEQUENCE [LARGE SCALE GENOMIC DNA]</scope>
    <source>
        <strain evidence="5 6">CG 23</strain>
    </source>
</reference>
<dbReference type="PROSITE" id="PS50893">
    <property type="entry name" value="ABC_TRANSPORTER_2"/>
    <property type="match status" value="1"/>
</dbReference>
<sequence length="220" mass="23430">MTSTDASAPVVELRAATRTHGSVQVLAPTSLTLHAGGAAAVVGPNGSGKSTLLRLVAGADEPTSGSVRTLGLPAARARLRRREDVTLLLDGLPTYRDLTVAEHLQLVSSAWAGRHDLAGVAETLAAAELDRVRDQFPAELSSGERQLFALATTLYRPARLVLLDEPEQRLDSRWRTVARRLVGRALDAGRTVLVATHDSGLRDDVAARGQVLELAEPGRR</sequence>
<keyword evidence="1" id="KW-0813">Transport</keyword>
<dbReference type="SUPFAM" id="SSF52540">
    <property type="entry name" value="P-loop containing nucleoside triphosphate hydrolases"/>
    <property type="match status" value="1"/>
</dbReference>
<name>A0ABX5EF34_9MICO</name>
<feature type="domain" description="ABC transporter" evidence="4">
    <location>
        <begin position="11"/>
        <end position="214"/>
    </location>
</feature>
<dbReference type="PANTHER" id="PTHR42939">
    <property type="entry name" value="ABC TRANSPORTER ATP-BINDING PROTEIN ALBC-RELATED"/>
    <property type="match status" value="1"/>
</dbReference>
<evidence type="ECO:0000259" key="4">
    <source>
        <dbReference type="PROSITE" id="PS50893"/>
    </source>
</evidence>
<accession>A0ABX5EF34</accession>
<keyword evidence="3" id="KW-0067">ATP-binding</keyword>
<dbReference type="Pfam" id="PF00005">
    <property type="entry name" value="ABC_tran"/>
    <property type="match status" value="1"/>
</dbReference>
<organism evidence="5 6">
    <name type="scientific">Isoptericola halotolerans</name>
    <dbReference type="NCBI Taxonomy" id="300560"/>
    <lineage>
        <taxon>Bacteria</taxon>
        <taxon>Bacillati</taxon>
        <taxon>Actinomycetota</taxon>
        <taxon>Actinomycetes</taxon>
        <taxon>Micrococcales</taxon>
        <taxon>Promicromonosporaceae</taxon>
        <taxon>Isoptericola</taxon>
    </lineage>
</organism>
<evidence type="ECO:0000256" key="1">
    <source>
        <dbReference type="ARBA" id="ARBA00022448"/>
    </source>
</evidence>
<dbReference type="InterPro" id="IPR051782">
    <property type="entry name" value="ABC_Transporter_VariousFunc"/>
</dbReference>
<dbReference type="PROSITE" id="PS00211">
    <property type="entry name" value="ABC_TRANSPORTER_1"/>
    <property type="match status" value="1"/>
</dbReference>
<dbReference type="InterPro" id="IPR003439">
    <property type="entry name" value="ABC_transporter-like_ATP-bd"/>
</dbReference>
<dbReference type="SMART" id="SM00382">
    <property type="entry name" value="AAA"/>
    <property type="match status" value="1"/>
</dbReference>
<evidence type="ECO:0000256" key="2">
    <source>
        <dbReference type="ARBA" id="ARBA00022741"/>
    </source>
</evidence>
<evidence type="ECO:0000313" key="5">
    <source>
        <dbReference type="EMBL" id="PRZ07717.1"/>
    </source>
</evidence>
<evidence type="ECO:0000256" key="3">
    <source>
        <dbReference type="ARBA" id="ARBA00022840"/>
    </source>
</evidence>
<dbReference type="EMBL" id="PVTX01000004">
    <property type="protein sequence ID" value="PRZ07717.1"/>
    <property type="molecule type" value="Genomic_DNA"/>
</dbReference>
<dbReference type="InterPro" id="IPR003593">
    <property type="entry name" value="AAA+_ATPase"/>
</dbReference>
<dbReference type="RefSeq" id="WP_106266751.1">
    <property type="nucleotide sequence ID" value="NZ_PVTX01000004.1"/>
</dbReference>
<dbReference type="InterPro" id="IPR017871">
    <property type="entry name" value="ABC_transporter-like_CS"/>
</dbReference>
<proteinExistence type="predicted"/>
<protein>
    <submittedName>
        <fullName evidence="5">ABC transporter family protein</fullName>
    </submittedName>
</protein>
<dbReference type="Proteomes" id="UP000239895">
    <property type="component" value="Unassembled WGS sequence"/>
</dbReference>
<dbReference type="InterPro" id="IPR027417">
    <property type="entry name" value="P-loop_NTPase"/>
</dbReference>
<dbReference type="Gene3D" id="3.40.50.300">
    <property type="entry name" value="P-loop containing nucleotide triphosphate hydrolases"/>
    <property type="match status" value="1"/>
</dbReference>
<gene>
    <name evidence="5" type="ORF">BCL65_104160</name>
</gene>
<keyword evidence="2" id="KW-0547">Nucleotide-binding</keyword>
<dbReference type="PANTHER" id="PTHR42939:SF1">
    <property type="entry name" value="ABC TRANSPORTER ATP-BINDING PROTEIN ALBC-RELATED"/>
    <property type="match status" value="1"/>
</dbReference>
<comment type="caution">
    <text evidence="5">The sequence shown here is derived from an EMBL/GenBank/DDBJ whole genome shotgun (WGS) entry which is preliminary data.</text>
</comment>
<evidence type="ECO:0000313" key="6">
    <source>
        <dbReference type="Proteomes" id="UP000239895"/>
    </source>
</evidence>
<keyword evidence="6" id="KW-1185">Reference proteome</keyword>